<evidence type="ECO:0000313" key="16">
    <source>
        <dbReference type="Proteomes" id="UP000490939"/>
    </source>
</evidence>
<dbReference type="InterPro" id="IPR027470">
    <property type="entry name" value="Cation_efflux_CTD"/>
</dbReference>
<feature type="transmembrane region" description="Helical" evidence="9">
    <location>
        <begin position="40"/>
        <end position="59"/>
    </location>
</feature>
<dbReference type="InterPro" id="IPR036837">
    <property type="entry name" value="Cation_efflux_CTD_sf"/>
</dbReference>
<accession>A0A8H3Z936</accession>
<feature type="region of interest" description="Disordered" evidence="8">
    <location>
        <begin position="140"/>
        <end position="248"/>
    </location>
</feature>
<keyword evidence="5" id="KW-0862">Zinc</keyword>
<dbReference type="Proteomes" id="UP000490939">
    <property type="component" value="Unassembled WGS sequence"/>
</dbReference>
<dbReference type="EMBL" id="WNWR01000227">
    <property type="protein sequence ID" value="KAE9987743.1"/>
    <property type="molecule type" value="Genomic_DNA"/>
</dbReference>
<sequence>MALSKSRRIQILLAIDGIFFFIELIIGYAVHSLALVADSFHMLNDVLSLCVGLWAVQVAGNKTRSSQYTYGWQRAETLGALVNGVFLVALCLSIFLEAIQRFFEPQEVSHPMLVMIVGCFGLASNIVGLFLFHDHGHSHGGHSHGAEAGHSHSHGQNELADAEEGHAHSHDTTEAIADESGHVADGLPQNQVDGFSSYSNLKRSNRNSGEVSFSPTVSSSSTVRRTPGQRRQHSRSRSRPLSSLDDIPVHPASFRNEIIAASRLDDVESVSGTDTDVDGEEVAAENAPGEQTPLLSKPSSHDSHGKGNKTLNGSVHNSHNHAKPKESGKGGHGHSHGDLNMRGVFLHVMGDALGNIGVIASALFIWLTDFSWRFYADPGISLIITVIILCSAIPLCKAASRILLQAVPSGLDIEDIKEDITAFPDIVSCHHLHVWQLNDTKLVASLHVQVAFEFKDQGSQRYMQLARQIRKCLHEYGIHSSTIQPEFCCEATHGHRMVENATAADNEGVESDSCRESEANDDPECLLDCDDDCADGAGCCPPSEVAPTPAVNGSGNGSKAPSSKASSQK</sequence>
<dbReference type="Proteomes" id="UP000447873">
    <property type="component" value="Unassembled WGS sequence"/>
</dbReference>
<dbReference type="InterPro" id="IPR027469">
    <property type="entry name" value="Cation_efflux_TMD_sf"/>
</dbReference>
<feature type="region of interest" description="Disordered" evidence="8">
    <location>
        <begin position="544"/>
        <end position="569"/>
    </location>
</feature>
<dbReference type="OrthoDB" id="9944568at2759"/>
<keyword evidence="7 9" id="KW-0472">Membrane</keyword>
<evidence type="ECO:0000256" key="9">
    <source>
        <dbReference type="SAM" id="Phobius"/>
    </source>
</evidence>
<dbReference type="GO" id="GO:0005385">
    <property type="term" value="F:zinc ion transmembrane transporter activity"/>
    <property type="evidence" value="ECO:0007669"/>
    <property type="project" value="TreeGrafter"/>
</dbReference>
<feature type="transmembrane region" description="Helical" evidence="9">
    <location>
        <begin position="344"/>
        <end position="367"/>
    </location>
</feature>
<evidence type="ECO:0000256" key="2">
    <source>
        <dbReference type="ARBA" id="ARBA00008873"/>
    </source>
</evidence>
<dbReference type="NCBIfam" id="TIGR01297">
    <property type="entry name" value="CDF"/>
    <property type="match status" value="2"/>
</dbReference>
<feature type="transmembrane region" description="Helical" evidence="9">
    <location>
        <begin position="379"/>
        <end position="396"/>
    </location>
</feature>
<keyword evidence="3" id="KW-0813">Transport</keyword>
<keyword evidence="6 9" id="KW-1133">Transmembrane helix</keyword>
<feature type="domain" description="Cation efflux protein transmembrane" evidence="10">
    <location>
        <begin position="332"/>
        <end position="404"/>
    </location>
</feature>
<feature type="compositionally biased region" description="Polar residues" evidence="8">
    <location>
        <begin position="188"/>
        <end position="210"/>
    </location>
</feature>
<proteinExistence type="inferred from homology"/>
<evidence type="ECO:0008006" key="17">
    <source>
        <dbReference type="Google" id="ProtNLM"/>
    </source>
</evidence>
<keyword evidence="4 9" id="KW-0812">Transmembrane</keyword>
<feature type="compositionally biased region" description="Basic residues" evidence="8">
    <location>
        <begin position="227"/>
        <end position="238"/>
    </location>
</feature>
<gene>
    <name evidence="12" type="ORF">BLS_001703</name>
    <name evidence="14" type="ORF">EG327_003646</name>
    <name evidence="13" type="ORF">EG328_011577</name>
</gene>
<evidence type="ECO:0000313" key="15">
    <source>
        <dbReference type="Proteomes" id="UP000447873"/>
    </source>
</evidence>
<feature type="compositionally biased region" description="Low complexity" evidence="8">
    <location>
        <begin position="557"/>
        <end position="569"/>
    </location>
</feature>
<feature type="region of interest" description="Disordered" evidence="8">
    <location>
        <begin position="266"/>
        <end position="335"/>
    </location>
</feature>
<feature type="transmembrane region" description="Helical" evidence="9">
    <location>
        <begin position="80"/>
        <end position="100"/>
    </location>
</feature>
<dbReference type="Pfam" id="PF01545">
    <property type="entry name" value="Cation_efflux"/>
    <property type="match status" value="2"/>
</dbReference>
<dbReference type="InterPro" id="IPR058533">
    <property type="entry name" value="Cation_efflux_TM"/>
</dbReference>
<evidence type="ECO:0000256" key="1">
    <source>
        <dbReference type="ARBA" id="ARBA00004141"/>
    </source>
</evidence>
<keyword evidence="16" id="KW-1185">Reference proteome</keyword>
<name>A0A8H3Z936_VENIN</name>
<dbReference type="EMBL" id="WNWQ01000140">
    <property type="protein sequence ID" value="KAE9977054.1"/>
    <property type="molecule type" value="Genomic_DNA"/>
</dbReference>
<feature type="compositionally biased region" description="Basic and acidic residues" evidence="8">
    <location>
        <begin position="163"/>
        <end position="173"/>
    </location>
</feature>
<feature type="transmembrane region" description="Helical" evidence="9">
    <location>
        <begin position="12"/>
        <end position="34"/>
    </location>
</feature>
<evidence type="ECO:0000259" key="10">
    <source>
        <dbReference type="Pfam" id="PF01545"/>
    </source>
</evidence>
<dbReference type="FunFam" id="1.20.1510.10:FF:000021">
    <property type="entry name" value="Solute carrier family 30 (Zinc transporter), member 1"/>
    <property type="match status" value="1"/>
</dbReference>
<comment type="caution">
    <text evidence="14">The sequence shown here is derived from an EMBL/GenBank/DDBJ whole genome shotgun (WGS) entry which is preliminary data.</text>
</comment>
<evidence type="ECO:0000313" key="12">
    <source>
        <dbReference type="EMBL" id="KAE9977054.1"/>
    </source>
</evidence>
<evidence type="ECO:0000313" key="14">
    <source>
        <dbReference type="EMBL" id="KAE9987743.1"/>
    </source>
</evidence>
<dbReference type="Gene3D" id="1.20.1510.10">
    <property type="entry name" value="Cation efflux protein transmembrane domain"/>
    <property type="match status" value="2"/>
</dbReference>
<dbReference type="Pfam" id="PF16916">
    <property type="entry name" value="ZT_dimer"/>
    <property type="match status" value="1"/>
</dbReference>
<evidence type="ECO:0000313" key="13">
    <source>
        <dbReference type="EMBL" id="KAE9981540.1"/>
    </source>
</evidence>
<protein>
    <recommendedName>
        <fullName evidence="17">Cation efflux protein</fullName>
    </recommendedName>
</protein>
<dbReference type="GO" id="GO:0016020">
    <property type="term" value="C:membrane"/>
    <property type="evidence" value="ECO:0007669"/>
    <property type="project" value="UniProtKB-SubCell"/>
</dbReference>
<dbReference type="Proteomes" id="UP000433883">
    <property type="component" value="Unassembled WGS sequence"/>
</dbReference>
<dbReference type="AlphaFoldDB" id="A0A8H3Z936"/>
<evidence type="ECO:0000259" key="11">
    <source>
        <dbReference type="Pfam" id="PF16916"/>
    </source>
</evidence>
<evidence type="ECO:0000256" key="7">
    <source>
        <dbReference type="ARBA" id="ARBA00023136"/>
    </source>
</evidence>
<feature type="compositionally biased region" description="Low complexity" evidence="8">
    <location>
        <begin position="211"/>
        <end position="226"/>
    </location>
</feature>
<dbReference type="PANTHER" id="PTHR45820">
    <property type="entry name" value="FI23527P1"/>
    <property type="match status" value="1"/>
</dbReference>
<reference evidence="14 16" key="1">
    <citation type="submission" date="2019-07" db="EMBL/GenBank/DDBJ databases">
        <title>Venturia inaequalis Genome Resource.</title>
        <authorList>
            <person name="Lichtner F.J."/>
        </authorList>
    </citation>
    <scope>NUCLEOTIDE SEQUENCE [LARGE SCALE GENOMIC DNA]</scope>
    <source>
        <strain evidence="13 15">120213</strain>
        <strain evidence="12">Bline_iso_100314</strain>
        <strain evidence="14 16">DMI_063113</strain>
    </source>
</reference>
<dbReference type="InterPro" id="IPR002524">
    <property type="entry name" value="Cation_efflux"/>
</dbReference>
<dbReference type="EMBL" id="WNWS01000088">
    <property type="protein sequence ID" value="KAE9981540.1"/>
    <property type="molecule type" value="Genomic_DNA"/>
</dbReference>
<evidence type="ECO:0000256" key="4">
    <source>
        <dbReference type="ARBA" id="ARBA00022692"/>
    </source>
</evidence>
<dbReference type="PANTHER" id="PTHR45820:SF4">
    <property type="entry name" value="ZINC TRANSPORTER 63C, ISOFORM F"/>
    <property type="match status" value="1"/>
</dbReference>
<evidence type="ECO:0000256" key="6">
    <source>
        <dbReference type="ARBA" id="ARBA00022989"/>
    </source>
</evidence>
<comment type="subcellular location">
    <subcellularLocation>
        <location evidence="1">Membrane</location>
        <topology evidence="1">Multi-pass membrane protein</topology>
    </subcellularLocation>
</comment>
<feature type="domain" description="Cation efflux protein transmembrane" evidence="10">
    <location>
        <begin position="10"/>
        <end position="153"/>
    </location>
</feature>
<dbReference type="SUPFAM" id="SSF160240">
    <property type="entry name" value="Cation efflux protein cytoplasmic domain-like"/>
    <property type="match status" value="1"/>
</dbReference>
<evidence type="ECO:0000256" key="8">
    <source>
        <dbReference type="SAM" id="MobiDB-lite"/>
    </source>
</evidence>
<organism evidence="14 16">
    <name type="scientific">Venturia inaequalis</name>
    <name type="common">Apple scab fungus</name>
    <dbReference type="NCBI Taxonomy" id="5025"/>
    <lineage>
        <taxon>Eukaryota</taxon>
        <taxon>Fungi</taxon>
        <taxon>Dikarya</taxon>
        <taxon>Ascomycota</taxon>
        <taxon>Pezizomycotina</taxon>
        <taxon>Dothideomycetes</taxon>
        <taxon>Pleosporomycetidae</taxon>
        <taxon>Venturiales</taxon>
        <taxon>Venturiaceae</taxon>
        <taxon>Venturia</taxon>
    </lineage>
</organism>
<evidence type="ECO:0000256" key="5">
    <source>
        <dbReference type="ARBA" id="ARBA00022833"/>
    </source>
</evidence>
<evidence type="ECO:0000256" key="3">
    <source>
        <dbReference type="ARBA" id="ARBA00022448"/>
    </source>
</evidence>
<comment type="similarity">
    <text evidence="2">Belongs to the cation diffusion facilitator (CDF) transporter (TC 2.A.4) family. SLC30A subfamily.</text>
</comment>
<dbReference type="GO" id="GO:0006882">
    <property type="term" value="P:intracellular zinc ion homeostasis"/>
    <property type="evidence" value="ECO:0007669"/>
    <property type="project" value="TreeGrafter"/>
</dbReference>
<feature type="compositionally biased region" description="Basic and acidic residues" evidence="8">
    <location>
        <begin position="323"/>
        <end position="335"/>
    </location>
</feature>
<feature type="transmembrane region" description="Helical" evidence="9">
    <location>
        <begin position="112"/>
        <end position="132"/>
    </location>
</feature>
<dbReference type="SUPFAM" id="SSF161111">
    <property type="entry name" value="Cation efflux protein transmembrane domain-like"/>
    <property type="match status" value="1"/>
</dbReference>
<feature type="domain" description="Cation efflux protein cytoplasmic" evidence="11">
    <location>
        <begin position="408"/>
        <end position="486"/>
    </location>
</feature>